<keyword evidence="7" id="KW-0548">Nucleotidyltransferase</keyword>
<dbReference type="InterPro" id="IPR004013">
    <property type="entry name" value="PHP_dom"/>
</dbReference>
<dbReference type="InterPro" id="IPR012340">
    <property type="entry name" value="NA-bd_OB-fold"/>
</dbReference>
<dbReference type="Pfam" id="PF07733">
    <property type="entry name" value="DNA_pol3_alpha"/>
    <property type="match status" value="2"/>
</dbReference>
<dbReference type="GO" id="GO:0003887">
    <property type="term" value="F:DNA-directed DNA polymerase activity"/>
    <property type="evidence" value="ECO:0007669"/>
    <property type="project" value="UniProtKB-KW"/>
</dbReference>
<dbReference type="GO" id="GO:0008408">
    <property type="term" value="F:3'-5' exonuclease activity"/>
    <property type="evidence" value="ECO:0007669"/>
    <property type="project" value="InterPro"/>
</dbReference>
<feature type="region of interest" description="Disordered" evidence="13">
    <location>
        <begin position="466"/>
        <end position="544"/>
    </location>
</feature>
<reference evidence="15 16" key="1">
    <citation type="submission" date="2020-05" db="EMBL/GenBank/DDBJ databases">
        <title>Complete genome sequence of Gemmatimonas greenlandica TET16.</title>
        <authorList>
            <person name="Zeng Y."/>
        </authorList>
    </citation>
    <scope>NUCLEOTIDE SEQUENCE [LARGE SCALE GENOMIC DNA]</scope>
    <source>
        <strain evidence="15 16">TET16</strain>
    </source>
</reference>
<dbReference type="Gene3D" id="2.40.50.140">
    <property type="entry name" value="Nucleic acid-binding proteins"/>
    <property type="match status" value="1"/>
</dbReference>
<protein>
    <recommendedName>
        <fullName evidence="4">Error-prone DNA polymerase</fullName>
        <ecNumber evidence="3">2.7.7.7</ecNumber>
    </recommendedName>
</protein>
<evidence type="ECO:0000256" key="8">
    <source>
        <dbReference type="ARBA" id="ARBA00022705"/>
    </source>
</evidence>
<feature type="compositionally biased region" description="Basic and acidic residues" evidence="13">
    <location>
        <begin position="597"/>
        <end position="608"/>
    </location>
</feature>
<dbReference type="SMART" id="SM00481">
    <property type="entry name" value="POLIIIAc"/>
    <property type="match status" value="1"/>
</dbReference>
<dbReference type="KEGG" id="ggr:HKW67_00420"/>
<keyword evidence="6" id="KW-0808">Transferase</keyword>
<feature type="domain" description="Polymerase/histidinol phosphatase N-terminal" evidence="14">
    <location>
        <begin position="6"/>
        <end position="73"/>
    </location>
</feature>
<evidence type="ECO:0000256" key="13">
    <source>
        <dbReference type="SAM" id="MobiDB-lite"/>
    </source>
</evidence>
<dbReference type="InterPro" id="IPR004805">
    <property type="entry name" value="DnaE2/DnaE/PolC"/>
</dbReference>
<accession>A0A6M4IGW6</accession>
<evidence type="ECO:0000256" key="3">
    <source>
        <dbReference type="ARBA" id="ARBA00012417"/>
    </source>
</evidence>
<keyword evidence="11" id="KW-0234">DNA repair</keyword>
<evidence type="ECO:0000256" key="10">
    <source>
        <dbReference type="ARBA" id="ARBA00022932"/>
    </source>
</evidence>
<keyword evidence="5" id="KW-0963">Cytoplasm</keyword>
<dbReference type="Gene3D" id="3.20.20.140">
    <property type="entry name" value="Metal-dependent hydrolases"/>
    <property type="match status" value="1"/>
</dbReference>
<evidence type="ECO:0000256" key="2">
    <source>
        <dbReference type="ARBA" id="ARBA00007391"/>
    </source>
</evidence>
<evidence type="ECO:0000256" key="9">
    <source>
        <dbReference type="ARBA" id="ARBA00022763"/>
    </source>
</evidence>
<feature type="region of interest" description="Disordered" evidence="13">
    <location>
        <begin position="565"/>
        <end position="608"/>
    </location>
</feature>
<dbReference type="InterPro" id="IPR029460">
    <property type="entry name" value="DNAPol_HHH"/>
</dbReference>
<evidence type="ECO:0000256" key="7">
    <source>
        <dbReference type="ARBA" id="ARBA00022695"/>
    </source>
</evidence>
<evidence type="ECO:0000256" key="11">
    <source>
        <dbReference type="ARBA" id="ARBA00023204"/>
    </source>
</evidence>
<dbReference type="GO" id="GO:0006260">
    <property type="term" value="P:DNA replication"/>
    <property type="evidence" value="ECO:0007669"/>
    <property type="project" value="UniProtKB-KW"/>
</dbReference>
<feature type="compositionally biased region" description="Basic and acidic residues" evidence="13">
    <location>
        <begin position="576"/>
        <end position="588"/>
    </location>
</feature>
<evidence type="ECO:0000313" key="16">
    <source>
        <dbReference type="Proteomes" id="UP000500938"/>
    </source>
</evidence>
<keyword evidence="10" id="KW-0239">DNA-directed DNA polymerase</keyword>
<dbReference type="Pfam" id="PF01336">
    <property type="entry name" value="tRNA_anti-codon"/>
    <property type="match status" value="1"/>
</dbReference>
<organism evidence="15 16">
    <name type="scientific">Gemmatimonas groenlandica</name>
    <dbReference type="NCBI Taxonomy" id="2732249"/>
    <lineage>
        <taxon>Bacteria</taxon>
        <taxon>Pseudomonadati</taxon>
        <taxon>Gemmatimonadota</taxon>
        <taxon>Gemmatimonadia</taxon>
        <taxon>Gemmatimonadales</taxon>
        <taxon>Gemmatimonadaceae</taxon>
        <taxon>Gemmatimonas</taxon>
    </lineage>
</organism>
<feature type="compositionally biased region" description="Low complexity" evidence="13">
    <location>
        <begin position="519"/>
        <end position="532"/>
    </location>
</feature>
<dbReference type="EMBL" id="CP053085">
    <property type="protein sequence ID" value="QJR34083.1"/>
    <property type="molecule type" value="Genomic_DNA"/>
</dbReference>
<dbReference type="EC" id="2.7.7.7" evidence="3"/>
<keyword evidence="8" id="KW-0235">DNA replication</keyword>
<dbReference type="HAMAP" id="MF_01902">
    <property type="entry name" value="DNApol_error_prone"/>
    <property type="match status" value="1"/>
</dbReference>
<evidence type="ECO:0000256" key="4">
    <source>
        <dbReference type="ARBA" id="ARBA00017273"/>
    </source>
</evidence>
<evidence type="ECO:0000313" key="15">
    <source>
        <dbReference type="EMBL" id="QJR34083.1"/>
    </source>
</evidence>
<proteinExistence type="inferred from homology"/>
<evidence type="ECO:0000256" key="6">
    <source>
        <dbReference type="ARBA" id="ARBA00022679"/>
    </source>
</evidence>
<dbReference type="PANTHER" id="PTHR32294:SF4">
    <property type="entry name" value="ERROR-PRONE DNA POLYMERASE"/>
    <property type="match status" value="1"/>
</dbReference>
<evidence type="ECO:0000259" key="14">
    <source>
        <dbReference type="SMART" id="SM00481"/>
    </source>
</evidence>
<dbReference type="GO" id="GO:0006281">
    <property type="term" value="P:DNA repair"/>
    <property type="evidence" value="ECO:0007669"/>
    <property type="project" value="UniProtKB-KW"/>
</dbReference>
<comment type="catalytic activity">
    <reaction evidence="12">
        <text>DNA(n) + a 2'-deoxyribonucleoside 5'-triphosphate = DNA(n+1) + diphosphate</text>
        <dbReference type="Rhea" id="RHEA:22508"/>
        <dbReference type="Rhea" id="RHEA-COMP:17339"/>
        <dbReference type="Rhea" id="RHEA-COMP:17340"/>
        <dbReference type="ChEBI" id="CHEBI:33019"/>
        <dbReference type="ChEBI" id="CHEBI:61560"/>
        <dbReference type="ChEBI" id="CHEBI:173112"/>
        <dbReference type="EC" id="2.7.7.7"/>
    </reaction>
</comment>
<evidence type="ECO:0000256" key="1">
    <source>
        <dbReference type="ARBA" id="ARBA00004496"/>
    </source>
</evidence>
<dbReference type="Proteomes" id="UP000500938">
    <property type="component" value="Chromosome"/>
</dbReference>
<dbReference type="GO" id="GO:0003676">
    <property type="term" value="F:nucleic acid binding"/>
    <property type="evidence" value="ECO:0007669"/>
    <property type="project" value="InterPro"/>
</dbReference>
<dbReference type="Pfam" id="PF17657">
    <property type="entry name" value="DNA_pol3_finger"/>
    <property type="match status" value="1"/>
</dbReference>
<name>A0A6M4IGW6_9BACT</name>
<dbReference type="InterPro" id="IPR023073">
    <property type="entry name" value="DnaE2"/>
</dbReference>
<dbReference type="InterPro" id="IPR004365">
    <property type="entry name" value="NA-bd_OB_tRNA"/>
</dbReference>
<dbReference type="PANTHER" id="PTHR32294">
    <property type="entry name" value="DNA POLYMERASE III SUBUNIT ALPHA"/>
    <property type="match status" value="1"/>
</dbReference>
<dbReference type="InterPro" id="IPR040982">
    <property type="entry name" value="DNA_pol3_finger"/>
</dbReference>
<dbReference type="InterPro" id="IPR011708">
    <property type="entry name" value="DNA_pol3_alpha_NTPase_dom"/>
</dbReference>
<dbReference type="Pfam" id="PF02811">
    <property type="entry name" value="PHP"/>
    <property type="match status" value="1"/>
</dbReference>
<feature type="compositionally biased region" description="Low complexity" evidence="13">
    <location>
        <begin position="473"/>
        <end position="489"/>
    </location>
</feature>
<dbReference type="InterPro" id="IPR016195">
    <property type="entry name" value="Pol/histidinol_Pase-like"/>
</dbReference>
<keyword evidence="16" id="KW-1185">Reference proteome</keyword>
<dbReference type="CDD" id="cd04485">
    <property type="entry name" value="DnaE_OBF"/>
    <property type="match status" value="1"/>
</dbReference>
<sequence length="1212" mass="134375">MPNQYVELHCHSALSLLDGASLPESLAERAAELGYPALAITDHDEMGGVVRFGTACETLGIGGILGVELTVRMPDIGNPGAERRTHMVLLAETRDGYRNIASLVTRARMDSDRGTPSVPWALVTRHVEGVMALTGCPRGWVPQLLAEGRTDDAYTAAGELRDVFGEHLAVECWDHRLPEERALVQQLRPLAAKLGVPWVVTNDVHYATPEQRIVHDVLNTLRHERTLDTMGTRLRPNAEWALKKPSLIYQRWRGAEEGVKATLAIAERCAFRLEQLKPSMPAFPLPPGISAQEYLTRLVEQGAYERWNTSRTPKHDTQLAHELAMIGKLDLAGFFLTVWDIVRFARREGILCQGRGSAANSAVCYCLGITAVDPIRMELLFERFLSEGRKEPPDIDIDFAHRDRERVLQYVYNRYGREHAAMVCEQITWRGRSAVRDAARVLGFSVQQGDMLASLSDRFSARSTADALRVDTPSPEGEAAVPPAAPGTTDADRLGQQMIGGTEATTKARVVREASRKVASTQTKSQTKSSAQRAPKGPTDRDGTWAQVIDMQAERKIAADARAQLGPLAKGSDNSRPSETESHEERRNRTTATRDTASGREVLERAGLDPNDERVRRLADVVAGLHQLPRHRSIHVGGFILTEEPLGSIVPIEPASMPGRTVIQWEKDDLDPVGLVKIDLLGLGMLTVVQDCLLYIRHTRGTTIDLGQLDMSDQAVYDVMCRADTVGLFQIESRAQMNTLPRLKPRCFYDLVVEVALIRPGPIQGEMVHPYLRRRAGLEPVTYPHPMLEKVLKRTLGVPLFQEQGMQVAIVAAGFTPTQADQLRRAMGHKRSRERMAQICEELIAGMAKNGIPEETGRRIYNQINAFADYGFPESHAASFALIVYATAWLRHYYAPEYTAAILNAQPMGFYAPGTLIEDAKRHGVEVRPVDLTRSTWDHALEMADGRVLVPNDGVVRWGRQIDPQPMRDVVAVRLGVRLVRGLGAKARRALEAALVHGPFTSVEDAVRRVSLDKTSWRRLAEAGAFDSMFAHEPAERRRRVALWEVMASTRGPELPLAPFEAQPVPTQLPAYTPIELTEADYRMTGLSLAGHPMKHVRPILAPNGVLSAREAHEQGKDGQRVAVAGLVICRQRPGTAKGFVFLTLEDETGMINIVITPDRFEEHALLISRSPMLLIRGTLQVEQHVVNVRAKQFKALELGGGEQHVKGHNYR</sequence>
<comment type="subcellular location">
    <subcellularLocation>
        <location evidence="1">Cytoplasm</location>
    </subcellularLocation>
</comment>
<evidence type="ECO:0000256" key="5">
    <source>
        <dbReference type="ARBA" id="ARBA00022490"/>
    </source>
</evidence>
<dbReference type="InterPro" id="IPR003141">
    <property type="entry name" value="Pol/His_phosphatase_N"/>
</dbReference>
<gene>
    <name evidence="15" type="ORF">HKW67_00420</name>
</gene>
<evidence type="ECO:0000256" key="12">
    <source>
        <dbReference type="ARBA" id="ARBA00049244"/>
    </source>
</evidence>
<dbReference type="RefSeq" id="WP_171223509.1">
    <property type="nucleotide sequence ID" value="NZ_CP053085.1"/>
</dbReference>
<keyword evidence="9" id="KW-0227">DNA damage</keyword>
<dbReference type="GO" id="GO:0005737">
    <property type="term" value="C:cytoplasm"/>
    <property type="evidence" value="ECO:0007669"/>
    <property type="project" value="UniProtKB-SubCell"/>
</dbReference>
<dbReference type="SUPFAM" id="SSF89550">
    <property type="entry name" value="PHP domain-like"/>
    <property type="match status" value="1"/>
</dbReference>
<dbReference type="Pfam" id="PF14579">
    <property type="entry name" value="HHH_6"/>
    <property type="match status" value="1"/>
</dbReference>
<comment type="similarity">
    <text evidence="2">Belongs to the DNA polymerase type-C family. DnaE2 subfamily.</text>
</comment>
<dbReference type="AlphaFoldDB" id="A0A6M4IGW6"/>